<accession>A0A2W5T3Y7</accession>
<dbReference type="AlphaFoldDB" id="A0A2W5T3Y7"/>
<reference evidence="1 2" key="1">
    <citation type="submission" date="2017-08" db="EMBL/GenBank/DDBJ databases">
        <title>Infants hospitalized years apart are colonized by the same room-sourced microbial strains.</title>
        <authorList>
            <person name="Brooks B."/>
            <person name="Olm M.R."/>
            <person name="Firek B.A."/>
            <person name="Baker R."/>
            <person name="Thomas B.C."/>
            <person name="Morowitz M.J."/>
            <person name="Banfield J.F."/>
        </authorList>
    </citation>
    <scope>NUCLEOTIDE SEQUENCE [LARGE SCALE GENOMIC DNA]</scope>
    <source>
        <strain evidence="1">S2_003_000_R2_14</strain>
    </source>
</reference>
<dbReference type="Proteomes" id="UP000249061">
    <property type="component" value="Unassembled WGS sequence"/>
</dbReference>
<gene>
    <name evidence="1" type="ORF">DI536_20740</name>
</gene>
<evidence type="ECO:0000313" key="2">
    <source>
        <dbReference type="Proteomes" id="UP000249061"/>
    </source>
</evidence>
<dbReference type="EMBL" id="QFQP01000018">
    <property type="protein sequence ID" value="PZR10249.1"/>
    <property type="molecule type" value="Genomic_DNA"/>
</dbReference>
<organism evidence="1 2">
    <name type="scientific">Archangium gephyra</name>
    <dbReference type="NCBI Taxonomy" id="48"/>
    <lineage>
        <taxon>Bacteria</taxon>
        <taxon>Pseudomonadati</taxon>
        <taxon>Myxococcota</taxon>
        <taxon>Myxococcia</taxon>
        <taxon>Myxococcales</taxon>
        <taxon>Cystobacterineae</taxon>
        <taxon>Archangiaceae</taxon>
        <taxon>Archangium</taxon>
    </lineage>
</organism>
<protein>
    <submittedName>
        <fullName evidence="1">Uncharacterized protein</fullName>
    </submittedName>
</protein>
<sequence length="239" mass="26738">MALAYAAGVVGVHRTIVARRRKQAAHYPTLAWLDWDTLLHGVLPEAPRVQRTLTAPPEGGPPPAILSRDPTHEVRLLEALVGGASVQSEAFHEAQFSGGEARWLGLLAWLRDEPERVLEELSSTPADTVAHEYLREWLTLQHEVNPLNLELTSFGAKLRINRALRRFGEKPALYFIRARASSLLGFNTQVIDDLARAVYFSRQAPFYLRAVTELRFIDELRPALSRACREAEAENETGA</sequence>
<comment type="caution">
    <text evidence="1">The sequence shown here is derived from an EMBL/GenBank/DDBJ whole genome shotgun (WGS) entry which is preliminary data.</text>
</comment>
<proteinExistence type="predicted"/>
<evidence type="ECO:0000313" key="1">
    <source>
        <dbReference type="EMBL" id="PZR10249.1"/>
    </source>
</evidence>
<name>A0A2W5T3Y7_9BACT</name>